<protein>
    <recommendedName>
        <fullName evidence="3">Helix-turn-helix conjugative transposon-like domain-containing protein</fullName>
    </recommendedName>
</protein>
<reference evidence="1 2" key="1">
    <citation type="submission" date="2021-10" db="EMBL/GenBank/DDBJ databases">
        <title>Lutispora strain m25 sp. nov., a thermophilic, non-spore-forming bacterium isolated from a lab-scale methanogenic bioreactor digesting anaerobic sludge.</title>
        <authorList>
            <person name="El Houari A."/>
            <person name="Mcdonald J."/>
        </authorList>
    </citation>
    <scope>NUCLEOTIDE SEQUENCE [LARGE SCALE GENOMIC DNA]</scope>
    <source>
        <strain evidence="2">m25</strain>
    </source>
</reference>
<accession>A0ABT1NC48</accession>
<dbReference type="RefSeq" id="WP_255226350.1">
    <property type="nucleotide sequence ID" value="NZ_JAJEKE010000002.1"/>
</dbReference>
<evidence type="ECO:0000313" key="2">
    <source>
        <dbReference type="Proteomes" id="UP001651880"/>
    </source>
</evidence>
<comment type="caution">
    <text evidence="1">The sequence shown here is derived from an EMBL/GenBank/DDBJ whole genome shotgun (WGS) entry which is preliminary data.</text>
</comment>
<name>A0ABT1NC48_9FIRM</name>
<keyword evidence="2" id="KW-1185">Reference proteome</keyword>
<dbReference type="EMBL" id="JAJEKE010000002">
    <property type="protein sequence ID" value="MCQ1528835.1"/>
    <property type="molecule type" value="Genomic_DNA"/>
</dbReference>
<proteinExistence type="predicted"/>
<sequence length="62" mass="7227">MENNLYKLIVEAQKGNKDSCITLIDQFNPIVKKYSKKLGYDGADTDLIIWLIKTINKINKRR</sequence>
<dbReference type="Proteomes" id="UP001651880">
    <property type="component" value="Unassembled WGS sequence"/>
</dbReference>
<evidence type="ECO:0008006" key="3">
    <source>
        <dbReference type="Google" id="ProtNLM"/>
    </source>
</evidence>
<gene>
    <name evidence="1" type="ORF">LJD61_04650</name>
</gene>
<organism evidence="1 2">
    <name type="scientific">Lutispora saccharofermentans</name>
    <dbReference type="NCBI Taxonomy" id="3024236"/>
    <lineage>
        <taxon>Bacteria</taxon>
        <taxon>Bacillati</taxon>
        <taxon>Bacillota</taxon>
        <taxon>Clostridia</taxon>
        <taxon>Lutisporales</taxon>
        <taxon>Lutisporaceae</taxon>
        <taxon>Lutispora</taxon>
    </lineage>
</organism>
<evidence type="ECO:0000313" key="1">
    <source>
        <dbReference type="EMBL" id="MCQ1528835.1"/>
    </source>
</evidence>